<evidence type="ECO:0000256" key="6">
    <source>
        <dbReference type="ARBA" id="ARBA00022555"/>
    </source>
</evidence>
<dbReference type="Gene3D" id="2.40.30.10">
    <property type="entry name" value="Translation factors"/>
    <property type="match status" value="1"/>
</dbReference>
<name>F4MPW9_MYCML</name>
<dbReference type="AlphaFoldDB" id="F4MPW9"/>
<feature type="domain" description="tRNA-specific 2-thiouridylase MnmA-like C-terminal" evidence="16">
    <location>
        <begin position="300"/>
        <end position="379"/>
    </location>
</feature>
<dbReference type="Gene3D" id="3.40.50.620">
    <property type="entry name" value="HUPs"/>
    <property type="match status" value="1"/>
</dbReference>
<keyword evidence="11 15" id="KW-0694">RNA-binding</keyword>
<evidence type="ECO:0000256" key="2">
    <source>
        <dbReference type="ARBA" id="ARBA00006191"/>
    </source>
</evidence>
<comment type="similarity">
    <text evidence="2 15">Belongs to the MnmA/TRMU family.</text>
</comment>
<dbReference type="NCBIfam" id="NF001138">
    <property type="entry name" value="PRK00143.1"/>
    <property type="match status" value="1"/>
</dbReference>
<evidence type="ECO:0000256" key="10">
    <source>
        <dbReference type="ARBA" id="ARBA00022840"/>
    </source>
</evidence>
<evidence type="ECO:0000256" key="7">
    <source>
        <dbReference type="ARBA" id="ARBA00022679"/>
    </source>
</evidence>
<feature type="active site" description="Cysteine persulfide intermediate" evidence="15">
    <location>
        <position position="217"/>
    </location>
</feature>
<dbReference type="KEGG" id="mml:MLC_4240"/>
<comment type="function">
    <text evidence="14 15">Catalyzes the 2-thiolation of uridine at the wobble position (U34) of tRNA, leading to the formation of s(2)U34.</text>
</comment>
<dbReference type="Pfam" id="PF20259">
    <property type="entry name" value="tRNA_Me_trans_M"/>
    <property type="match status" value="1"/>
</dbReference>
<evidence type="ECO:0000256" key="1">
    <source>
        <dbReference type="ARBA" id="ARBA00004496"/>
    </source>
</evidence>
<feature type="binding site" evidence="15">
    <location>
        <position position="143"/>
    </location>
    <ligand>
        <name>ATP</name>
        <dbReference type="ChEBI" id="CHEBI:30616"/>
    </ligand>
</feature>
<dbReference type="CDD" id="cd01998">
    <property type="entry name" value="MnmA_TRMU-like"/>
    <property type="match status" value="1"/>
</dbReference>
<evidence type="ECO:0000256" key="12">
    <source>
        <dbReference type="ARBA" id="ARBA00023157"/>
    </source>
</evidence>
<feature type="binding site" evidence="15">
    <location>
        <begin position="17"/>
        <end position="24"/>
    </location>
    <ligand>
        <name>ATP</name>
        <dbReference type="ChEBI" id="CHEBI:30616"/>
    </ligand>
</feature>
<evidence type="ECO:0000313" key="19">
    <source>
        <dbReference type="Proteomes" id="UP000010103"/>
    </source>
</evidence>
<dbReference type="Pfam" id="PF03054">
    <property type="entry name" value="tRNA_Me_trans"/>
    <property type="match status" value="1"/>
</dbReference>
<dbReference type="FunFam" id="3.40.50.620:FF:000004">
    <property type="entry name" value="tRNA-specific 2-thiouridylase MnmA"/>
    <property type="match status" value="1"/>
</dbReference>
<evidence type="ECO:0000256" key="4">
    <source>
        <dbReference type="ARBA" id="ARBA00013805"/>
    </source>
</evidence>
<feature type="region of interest" description="Interaction with tRNA" evidence="15">
    <location>
        <begin position="330"/>
        <end position="331"/>
    </location>
</feature>
<dbReference type="PANTHER" id="PTHR11933">
    <property type="entry name" value="TRNA 5-METHYLAMINOMETHYL-2-THIOURIDYLATE -METHYLTRANSFERASE"/>
    <property type="match status" value="1"/>
</dbReference>
<keyword evidence="18" id="KW-0489">Methyltransferase</keyword>
<dbReference type="HOGENOM" id="CLU_035188_1_0_14"/>
<dbReference type="HAMAP" id="MF_00144">
    <property type="entry name" value="tRNA_thiouridyl_MnmA"/>
    <property type="match status" value="1"/>
</dbReference>
<dbReference type="NCBIfam" id="TIGR00420">
    <property type="entry name" value="trmU"/>
    <property type="match status" value="1"/>
</dbReference>
<evidence type="ECO:0000256" key="8">
    <source>
        <dbReference type="ARBA" id="ARBA00022694"/>
    </source>
</evidence>
<dbReference type="GO" id="GO:0103016">
    <property type="term" value="F:tRNA-uridine 2-sulfurtransferase activity"/>
    <property type="evidence" value="ECO:0007669"/>
    <property type="project" value="UniProtKB-EC"/>
</dbReference>
<reference evidence="19" key="1">
    <citation type="journal article" date="2011" name="BMC Genomics">
        <title>Mycoplasma mycoides, from "mycoides Small Colony" to "capri". A microevolutionary perspective.</title>
        <authorList>
            <person name="Thiaucourt F."/>
            <person name="Manso-Silvan L."/>
            <person name="Salah W."/>
            <person name="Barbe V."/>
            <person name="Berger A."/>
            <person name="Jacob D."/>
            <person name="Breton M."/>
            <person name="Dupuy V."/>
            <person name="Lomenech A.M."/>
            <person name="Blanchard A."/>
            <person name="Sirand-Pugnet P."/>
        </authorList>
    </citation>
    <scope>NUCLEOTIDE SEQUENCE [LARGE SCALE GENOMIC DNA]</scope>
    <source>
        <strain evidence="19">95010</strain>
    </source>
</reference>
<dbReference type="Proteomes" id="UP000010103">
    <property type="component" value="Chromosome"/>
</dbReference>
<dbReference type="GO" id="GO:0005524">
    <property type="term" value="F:ATP binding"/>
    <property type="evidence" value="ECO:0007669"/>
    <property type="project" value="UniProtKB-KW"/>
</dbReference>
<keyword evidence="12" id="KW-1015">Disulfide bond</keyword>
<protein>
    <recommendedName>
        <fullName evidence="4 15">tRNA-specific 2-thiouridylase MnmA</fullName>
        <ecNumber evidence="3 15">2.8.1.13</ecNumber>
    </recommendedName>
</protein>
<dbReference type="InterPro" id="IPR023382">
    <property type="entry name" value="MnmA-like_central_sf"/>
</dbReference>
<feature type="binding site" evidence="15">
    <location>
        <position position="43"/>
    </location>
    <ligand>
        <name>ATP</name>
        <dbReference type="ChEBI" id="CHEBI:30616"/>
    </ligand>
</feature>
<evidence type="ECO:0000256" key="13">
    <source>
        <dbReference type="ARBA" id="ARBA00051542"/>
    </source>
</evidence>
<accession>F4MPW9</accession>
<feature type="domain" description="tRNA-specific 2-thiouridylase MnmA-like central" evidence="17">
    <location>
        <begin position="226"/>
        <end position="290"/>
    </location>
</feature>
<dbReference type="GO" id="GO:0002143">
    <property type="term" value="P:tRNA wobble position uridine thiolation"/>
    <property type="evidence" value="ECO:0007669"/>
    <property type="project" value="TreeGrafter"/>
</dbReference>
<feature type="site" description="Interaction with tRNA" evidence="15">
    <location>
        <position position="144"/>
    </location>
</feature>
<dbReference type="FunFam" id="2.40.30.10:FF:000023">
    <property type="entry name" value="tRNA-specific 2-thiouridylase MnmA"/>
    <property type="match status" value="1"/>
</dbReference>
<evidence type="ECO:0000256" key="3">
    <source>
        <dbReference type="ARBA" id="ARBA00011949"/>
    </source>
</evidence>
<reference evidence="19" key="2">
    <citation type="journal article" date="2011" name="BMC Genomics">
        <title>Mycoplasma mycoides, from mycoides Small Colony to capri. A microevolutionary perspective.</title>
        <authorList>
            <person name="Thiaucourt F."/>
            <person name="Manso-Silvan L."/>
            <person name="Salah W."/>
            <person name="Barbe V."/>
            <person name="Berger A."/>
            <person name="Jacob D."/>
            <person name="Breton M."/>
            <person name="Dupuy V."/>
            <person name="Lomenech A.M."/>
            <person name="Blanchard A."/>
            <person name="Sirand-Pugnet P."/>
        </authorList>
    </citation>
    <scope>NUCLEOTIDE SEQUENCE [LARGE SCALE GENOMIC DNA]</scope>
    <source>
        <strain evidence="19">95010</strain>
    </source>
</reference>
<comment type="subcellular location">
    <subcellularLocation>
        <location evidence="1 15">Cytoplasm</location>
    </subcellularLocation>
</comment>
<keyword evidence="9 15" id="KW-0547">Nucleotide-binding</keyword>
<keyword evidence="8 15" id="KW-0819">tRNA processing</keyword>
<dbReference type="Gene3D" id="2.30.30.280">
    <property type="entry name" value="Adenine nucleotide alpha hydrolases-like domains"/>
    <property type="match status" value="1"/>
</dbReference>
<dbReference type="InterPro" id="IPR014729">
    <property type="entry name" value="Rossmann-like_a/b/a_fold"/>
</dbReference>
<keyword evidence="5 15" id="KW-0963">Cytoplasm</keyword>
<dbReference type="Pfam" id="PF20258">
    <property type="entry name" value="tRNA_Me_trans_C"/>
    <property type="match status" value="1"/>
</dbReference>
<evidence type="ECO:0000259" key="16">
    <source>
        <dbReference type="Pfam" id="PF20258"/>
    </source>
</evidence>
<dbReference type="SUPFAM" id="SSF52402">
    <property type="entry name" value="Adenine nucleotide alpha hydrolases-like"/>
    <property type="match status" value="1"/>
</dbReference>
<dbReference type="GO" id="GO:0008168">
    <property type="term" value="F:methyltransferase activity"/>
    <property type="evidence" value="ECO:0007669"/>
    <property type="project" value="UniProtKB-KW"/>
</dbReference>
<dbReference type="EC" id="2.8.1.13" evidence="3 15"/>
<dbReference type="InterPro" id="IPR046884">
    <property type="entry name" value="MnmA-like_central"/>
</dbReference>
<sequence>MDINFERIYMKQKVVVGLSGGVDSSVACYLLLQQGYEVEGLFMRNWDSATNNDILGNTNINNDICPQEQDFLDAKAVADKLNIKLHRVDFIKEYWDYVFSYFIEEYKKARTPNPDILCNKYIKFDKFLNYAINQLNADYIAMGHYAKVEFNKTTKQYELIKASDTNKDQTYFLSQLNQNQLSKTLFPLANLTKEQVRKIALEQNLITANKKDSTGICFIGERHFTDFLQNYIPSQTGDIVDIKTNKVLGKHIGIMYYTIGQRKGIHLSGMSEPYYVADKDVEKKILYVCSTSDQSYLYSTSCFVNDINWILDLSKYVSDVNEFKCQAKFRYRQNDNNVVVKKIDDNNYQVIFEKPLKAITIGQQAVFYLDDICLGGAVIDKVVK</sequence>
<gene>
    <name evidence="18" type="primary">trmU</name>
    <name evidence="15" type="synonym">mnmA</name>
    <name evidence="18" type="ORF">MLC_4240</name>
</gene>
<dbReference type="PANTHER" id="PTHR11933:SF5">
    <property type="entry name" value="MITOCHONDRIAL TRNA-SPECIFIC 2-THIOURIDYLASE 1"/>
    <property type="match status" value="1"/>
</dbReference>
<evidence type="ECO:0000256" key="14">
    <source>
        <dbReference type="ARBA" id="ARBA00056575"/>
    </source>
</evidence>
<comment type="catalytic activity">
    <reaction evidence="13 15">
        <text>S-sulfanyl-L-cysteinyl-[protein] + uridine(34) in tRNA + AH2 + ATP = 2-thiouridine(34) in tRNA + L-cysteinyl-[protein] + A + AMP + diphosphate + H(+)</text>
        <dbReference type="Rhea" id="RHEA:47032"/>
        <dbReference type="Rhea" id="RHEA-COMP:10131"/>
        <dbReference type="Rhea" id="RHEA-COMP:11726"/>
        <dbReference type="Rhea" id="RHEA-COMP:11727"/>
        <dbReference type="Rhea" id="RHEA-COMP:11728"/>
        <dbReference type="ChEBI" id="CHEBI:13193"/>
        <dbReference type="ChEBI" id="CHEBI:15378"/>
        <dbReference type="ChEBI" id="CHEBI:17499"/>
        <dbReference type="ChEBI" id="CHEBI:29950"/>
        <dbReference type="ChEBI" id="CHEBI:30616"/>
        <dbReference type="ChEBI" id="CHEBI:33019"/>
        <dbReference type="ChEBI" id="CHEBI:61963"/>
        <dbReference type="ChEBI" id="CHEBI:65315"/>
        <dbReference type="ChEBI" id="CHEBI:87170"/>
        <dbReference type="ChEBI" id="CHEBI:456215"/>
        <dbReference type="EC" id="2.8.1.13"/>
    </reaction>
</comment>
<feature type="region of interest" description="Interaction with target base in tRNA" evidence="15">
    <location>
        <begin position="113"/>
        <end position="115"/>
    </location>
</feature>
<dbReference type="InterPro" id="IPR004506">
    <property type="entry name" value="MnmA-like"/>
</dbReference>
<dbReference type="EMBL" id="FQ377874">
    <property type="protein sequence ID" value="CBW54152.1"/>
    <property type="molecule type" value="Genomic_DNA"/>
</dbReference>
<dbReference type="FunFam" id="2.30.30.280:FF:000001">
    <property type="entry name" value="tRNA-specific 2-thiouridylase MnmA"/>
    <property type="match status" value="1"/>
</dbReference>
<dbReference type="GO" id="GO:0000049">
    <property type="term" value="F:tRNA binding"/>
    <property type="evidence" value="ECO:0007669"/>
    <property type="project" value="UniProtKB-KW"/>
</dbReference>
<evidence type="ECO:0000256" key="11">
    <source>
        <dbReference type="ARBA" id="ARBA00022884"/>
    </source>
</evidence>
<dbReference type="InterPro" id="IPR046885">
    <property type="entry name" value="MnmA-like_C"/>
</dbReference>
<comment type="caution">
    <text evidence="15">Lacks conserved residue(s) required for the propagation of feature annotation.</text>
</comment>
<dbReference type="GO" id="GO:0032259">
    <property type="term" value="P:methylation"/>
    <property type="evidence" value="ECO:0007669"/>
    <property type="project" value="UniProtKB-KW"/>
</dbReference>
<dbReference type="GO" id="GO:0005737">
    <property type="term" value="C:cytoplasm"/>
    <property type="evidence" value="ECO:0007669"/>
    <property type="project" value="UniProtKB-SubCell"/>
</dbReference>
<proteinExistence type="inferred from homology"/>
<feature type="active site" description="Nucleophile" evidence="15">
    <location>
        <position position="118"/>
    </location>
</feature>
<feature type="region of interest" description="Interaction with tRNA" evidence="15">
    <location>
        <begin position="167"/>
        <end position="169"/>
    </location>
</feature>
<keyword evidence="7 15" id="KW-0808">Transferase</keyword>
<evidence type="ECO:0000256" key="5">
    <source>
        <dbReference type="ARBA" id="ARBA00022490"/>
    </source>
</evidence>
<organism evidence="18 19">
    <name type="scientific">Mycoplasma mycoides subsp. capri LC str. 95010</name>
    <dbReference type="NCBI Taxonomy" id="862259"/>
    <lineage>
        <taxon>Bacteria</taxon>
        <taxon>Bacillati</taxon>
        <taxon>Mycoplasmatota</taxon>
        <taxon>Mollicutes</taxon>
        <taxon>Mycoplasmataceae</taxon>
        <taxon>Mycoplasma</taxon>
    </lineage>
</organism>
<evidence type="ECO:0000313" key="18">
    <source>
        <dbReference type="EMBL" id="CBW54152.1"/>
    </source>
</evidence>
<keyword evidence="10 15" id="KW-0067">ATP-binding</keyword>
<evidence type="ECO:0000256" key="9">
    <source>
        <dbReference type="ARBA" id="ARBA00022741"/>
    </source>
</evidence>
<evidence type="ECO:0000256" key="15">
    <source>
        <dbReference type="HAMAP-Rule" id="MF_00144"/>
    </source>
</evidence>
<evidence type="ECO:0000259" key="17">
    <source>
        <dbReference type="Pfam" id="PF20259"/>
    </source>
</evidence>
<feature type="site" description="Interaction with tRNA" evidence="15">
    <location>
        <position position="363"/>
    </location>
</feature>
<keyword evidence="6 15" id="KW-0820">tRNA-binding</keyword>